<organism evidence="1 2">
    <name type="scientific">Cohnella hashimotonis</name>
    <dbReference type="NCBI Taxonomy" id="2826895"/>
    <lineage>
        <taxon>Bacteria</taxon>
        <taxon>Bacillati</taxon>
        <taxon>Bacillota</taxon>
        <taxon>Bacilli</taxon>
        <taxon>Bacillales</taxon>
        <taxon>Paenibacillaceae</taxon>
        <taxon>Cohnella</taxon>
    </lineage>
</organism>
<dbReference type="RefSeq" id="WP_282910270.1">
    <property type="nucleotide sequence ID" value="NZ_JAGRPV010000001.1"/>
</dbReference>
<dbReference type="EMBL" id="JAGRPV010000001">
    <property type="protein sequence ID" value="MDI4647509.1"/>
    <property type="molecule type" value="Genomic_DNA"/>
</dbReference>
<accession>A0ABT6TKZ1</accession>
<comment type="caution">
    <text evidence="1">The sequence shown here is derived from an EMBL/GenBank/DDBJ whole genome shotgun (WGS) entry which is preliminary data.</text>
</comment>
<reference evidence="1" key="1">
    <citation type="submission" date="2023-04" db="EMBL/GenBank/DDBJ databases">
        <title>Comparative genomic analysis of Cohnella hashimotonis sp. nov., isolated from the International Space Station.</title>
        <authorList>
            <person name="Venkateswaran K."/>
            <person name="Simpson A."/>
        </authorList>
    </citation>
    <scope>NUCLEOTIDE SEQUENCE</scope>
    <source>
        <strain evidence="1">F6_2S_P_1</strain>
    </source>
</reference>
<sequence length="223" mass="23127">MVNQSRPALKLLGSSSSNGGVFGQVKVTGECEFRGDLDCSKLACTGEVDVRGGLKAAAVKLTGTCGVEADLASGEIGGTGELKVKGNLRSEKVKLYGQLAVDGDAELGEAVLRGAVVCGGLLSAERLELGLYGPSSVGELGGGKLRVRRSRIGALKNLVTPSGAASLKARTIEGDQIELQYTEADVVRGGDVVIGPGCTIGRVEYRRELRVDSRAKVGQRVRI</sequence>
<proteinExistence type="predicted"/>
<dbReference type="Proteomes" id="UP001161691">
    <property type="component" value="Unassembled WGS sequence"/>
</dbReference>
<evidence type="ECO:0000313" key="1">
    <source>
        <dbReference type="EMBL" id="MDI4647509.1"/>
    </source>
</evidence>
<keyword evidence="2" id="KW-1185">Reference proteome</keyword>
<name>A0ABT6TKZ1_9BACL</name>
<evidence type="ECO:0000313" key="2">
    <source>
        <dbReference type="Proteomes" id="UP001161691"/>
    </source>
</evidence>
<protein>
    <recommendedName>
        <fullName evidence="3">Polymer-forming cytoskeletal protein</fullName>
    </recommendedName>
</protein>
<evidence type="ECO:0008006" key="3">
    <source>
        <dbReference type="Google" id="ProtNLM"/>
    </source>
</evidence>
<gene>
    <name evidence="1" type="ORF">KB449_21245</name>
</gene>